<proteinExistence type="predicted"/>
<keyword evidence="3" id="KW-1185">Reference proteome</keyword>
<evidence type="ECO:0000313" key="2">
    <source>
        <dbReference type="EMBL" id="SDM42430.1"/>
    </source>
</evidence>
<dbReference type="AlphaFoldDB" id="A0A1G9T457"/>
<reference evidence="2 4" key="2">
    <citation type="submission" date="2016-10" db="EMBL/GenBank/DDBJ databases">
        <authorList>
            <person name="de Groot N.N."/>
        </authorList>
    </citation>
    <scope>NUCLEOTIDE SEQUENCE [LARGE SCALE GENOMIC DNA]</scope>
    <source>
        <strain evidence="2 4">CGMCC 1.10239</strain>
    </source>
</reference>
<dbReference type="EMBL" id="LIPY01000083">
    <property type="protein sequence ID" value="KWX79831.1"/>
    <property type="molecule type" value="Genomic_DNA"/>
</dbReference>
<reference evidence="1 3" key="1">
    <citation type="submission" date="2015-08" db="EMBL/GenBank/DDBJ databases">
        <title>Genome of Paenibacillus jilunlii.</title>
        <authorList>
            <person name="Sant'Anna F.H."/>
            <person name="Ambrosini A."/>
            <person name="Souza R."/>
            <person name="Bach E."/>
            <person name="Fernandes G."/>
            <person name="Balsanelli E."/>
            <person name="Baura V.A."/>
            <person name="Pedrosa F.O."/>
            <person name="Souza E.M."/>
            <person name="Passaglia L."/>
        </authorList>
    </citation>
    <scope>NUCLEOTIDE SEQUENCE [LARGE SCALE GENOMIC DNA]</scope>
    <source>
        <strain evidence="1 3">DSM 23019</strain>
    </source>
</reference>
<dbReference type="Proteomes" id="UP000070252">
    <property type="component" value="Unassembled WGS sequence"/>
</dbReference>
<name>A0A1G9T457_9BACL</name>
<evidence type="ECO:0000313" key="4">
    <source>
        <dbReference type="Proteomes" id="UP000182783"/>
    </source>
</evidence>
<protein>
    <submittedName>
        <fullName evidence="2">Uncharacterized protein</fullName>
    </submittedName>
</protein>
<dbReference type="Proteomes" id="UP000182783">
    <property type="component" value="Unassembled WGS sequence"/>
</dbReference>
<organism evidence="2 4">
    <name type="scientific">Paenibacillus jilunlii</name>
    <dbReference type="NCBI Taxonomy" id="682956"/>
    <lineage>
        <taxon>Bacteria</taxon>
        <taxon>Bacillati</taxon>
        <taxon>Bacillota</taxon>
        <taxon>Bacilli</taxon>
        <taxon>Bacillales</taxon>
        <taxon>Paenibacillaceae</taxon>
        <taxon>Paenibacillus</taxon>
    </lineage>
</organism>
<sequence>MILQSSGRCKLAGCGVLLQSEVELVNLNRLKRAQQRLLVGISILNLSEFAIKDTNGPRGCKGRSYVHFFHLYKANQRN</sequence>
<evidence type="ECO:0000313" key="3">
    <source>
        <dbReference type="Proteomes" id="UP000070252"/>
    </source>
</evidence>
<accession>A0A1G9T457</accession>
<gene>
    <name evidence="1" type="ORF">AML91_02115</name>
    <name evidence="2" type="ORF">SAMN05216191_112184</name>
</gene>
<evidence type="ECO:0000313" key="1">
    <source>
        <dbReference type="EMBL" id="KWX79831.1"/>
    </source>
</evidence>
<dbReference type="EMBL" id="FNGM01000012">
    <property type="protein sequence ID" value="SDM42430.1"/>
    <property type="molecule type" value="Genomic_DNA"/>
</dbReference>